<dbReference type="InterPro" id="IPR003594">
    <property type="entry name" value="HATPase_dom"/>
</dbReference>
<dbReference type="Proteomes" id="UP000441797">
    <property type="component" value="Unassembled WGS sequence"/>
</dbReference>
<name>A0A6N8G288_9CHRO</name>
<dbReference type="InterPro" id="IPR036890">
    <property type="entry name" value="HATPase_C_sf"/>
</dbReference>
<evidence type="ECO:0000256" key="7">
    <source>
        <dbReference type="PROSITE-ProRule" id="PRU00169"/>
    </source>
</evidence>
<dbReference type="CDD" id="cd16922">
    <property type="entry name" value="HATPase_EvgS-ArcB-TorS-like"/>
    <property type="match status" value="1"/>
</dbReference>
<proteinExistence type="predicted"/>
<dbReference type="EMBL" id="NAPY01000067">
    <property type="protein sequence ID" value="MUL39219.1"/>
    <property type="molecule type" value="Genomic_DNA"/>
</dbReference>
<dbReference type="PROSITE" id="PS50109">
    <property type="entry name" value="HIS_KIN"/>
    <property type="match status" value="1"/>
</dbReference>
<dbReference type="CDD" id="cd00082">
    <property type="entry name" value="HisKA"/>
    <property type="match status" value="1"/>
</dbReference>
<dbReference type="InterPro" id="IPR011006">
    <property type="entry name" value="CheY-like_superfamily"/>
</dbReference>
<dbReference type="InterPro" id="IPR005467">
    <property type="entry name" value="His_kinase_dom"/>
</dbReference>
<dbReference type="Gene3D" id="3.30.565.10">
    <property type="entry name" value="Histidine kinase-like ATPase, C-terminal domain"/>
    <property type="match status" value="1"/>
</dbReference>
<dbReference type="InterPro" id="IPR036097">
    <property type="entry name" value="HisK_dim/P_sf"/>
</dbReference>
<keyword evidence="4" id="KW-0808">Transferase</keyword>
<dbReference type="PANTHER" id="PTHR43047">
    <property type="entry name" value="TWO-COMPONENT HISTIDINE PROTEIN KINASE"/>
    <property type="match status" value="1"/>
</dbReference>
<dbReference type="PROSITE" id="PS51371">
    <property type="entry name" value="CBS"/>
    <property type="match status" value="1"/>
</dbReference>
<dbReference type="SMART" id="SM00387">
    <property type="entry name" value="HATPase_c"/>
    <property type="match status" value="1"/>
</dbReference>
<dbReference type="SUPFAM" id="SSF52172">
    <property type="entry name" value="CheY-like"/>
    <property type="match status" value="1"/>
</dbReference>
<dbReference type="Pfam" id="PF00512">
    <property type="entry name" value="HisKA"/>
    <property type="match status" value="1"/>
</dbReference>
<dbReference type="SUPFAM" id="SSF47384">
    <property type="entry name" value="Homodimeric domain of signal transducing histidine kinase"/>
    <property type="match status" value="1"/>
</dbReference>
<evidence type="ECO:0000256" key="3">
    <source>
        <dbReference type="ARBA" id="ARBA00022553"/>
    </source>
</evidence>
<dbReference type="PANTHER" id="PTHR43047:SF63">
    <property type="entry name" value="HISTIDINE KINASE"/>
    <property type="match status" value="1"/>
</dbReference>
<evidence type="ECO:0000256" key="8">
    <source>
        <dbReference type="PROSITE-ProRule" id="PRU00703"/>
    </source>
</evidence>
<evidence type="ECO:0000256" key="1">
    <source>
        <dbReference type="ARBA" id="ARBA00000085"/>
    </source>
</evidence>
<reference evidence="12 13" key="1">
    <citation type="journal article" date="2019" name="Front. Microbiol.">
        <title>Genomic Features for Desiccation Tolerance and Sugar Biosynthesis in the Extremophile Gloeocapsopsis sp. UTEX B3054.</title>
        <authorList>
            <person name="Urrejola C."/>
            <person name="Alcorta J."/>
            <person name="Salas L."/>
            <person name="Vasquez M."/>
            <person name="Polz M.F."/>
            <person name="Vicuna R."/>
            <person name="Diez B."/>
        </authorList>
    </citation>
    <scope>NUCLEOTIDE SEQUENCE [LARGE SCALE GENOMIC DNA]</scope>
    <source>
        <strain evidence="12 13">1H9</strain>
    </source>
</reference>
<dbReference type="OrthoDB" id="510512at2"/>
<dbReference type="PRINTS" id="PR00344">
    <property type="entry name" value="BCTRLSENSOR"/>
</dbReference>
<dbReference type="GO" id="GO:0005886">
    <property type="term" value="C:plasma membrane"/>
    <property type="evidence" value="ECO:0007669"/>
    <property type="project" value="TreeGrafter"/>
</dbReference>
<sequence>MPNPELHDFITMIPSCRQTTQLKVVLEILQQTQCDRLIIVNEEQIPIGILSTAKLLLYLYDESQAPTKTIHQAITTVDALIEPIVVLPAKLRIEELGLHLQSLPQQNTGCDLVLVDPAGKLLGLLDRVQLSEFLYLNAKVSSEAVQQGSDRQNQLVLDLLVQLLEKLPCPLILQTTTGEVVMQNSAWSRHFGGLSDPEEVRHKVESILDSAAATTQVPSSEQIPNSEVVVTVANHDRNNATSSLHTQQLLSISQKTDEYDAVSVSDRVPNLEQPEFMATANRCQLGAQANTCICIWSLPNGQERVWEFVKIPLQEEQYLELDARINDTEQSSTQGFSRLLPMSPNLWLLLATDVTEQQQLALELAAKNADLIQLNRLKDEFLSCISHELKTPLTAVLGLSTLLKDQALGELNERQSRYAKLIHQSGRHLMSVVNDILDLTRMETGQLKLSIEQVKISNVCDRALEQVRVMQARDSHVSVKAIAQTELEHCFTLEIEPGLETLVADELRLRQMLVHLLANAFKFTETGGEIGLRVSAWAGWIAFTVWDTGIGIPEQQQHLIFQKFQQLENPLTRRFKGTGLGLVLTRALARLHGGDVSFLSKEGKGSSFTLLLPPHPPTDFRLSISEEELQSTSEKSQILQRNSKANIQNLKLSNRLVLLVEAAPRYIAHLTEQLGSLGYRVVNARSGTEALEKARRLQPGIIFLNPLLPLLSGWDVLTLLKSDPTTRQIPVIVTTTRAEKEQALANRADECINLPVPAEILPQILARFCQDVANAETQILRTTNKNCITILRLVGSGSLPLIPTSQIHYRILEADDLEQAEILVSIWQPDVVLLDGAIAEPVVYLKSLSQFSQLAALPIVTLDAATTQAASQIEGLAVFPCLLPQDKRDPETLLSVLQFAAGMQWKPNILVVDVATLPDLQTHIPFSTASLAPGTEWFQALIPYLETAGFKGTISHSWVEMLTQVRQGSVDLILICLADAQLNSDVLQALQNLENEDLPPILVLTGQLHPQLETHQENLNRSLDLQITLDRVLQGIATEILPPSLSIQELLDKIIKTLALHASH</sequence>
<dbReference type="Pfam" id="PF02518">
    <property type="entry name" value="HATPase_c"/>
    <property type="match status" value="1"/>
</dbReference>
<dbReference type="InterPro" id="IPR000644">
    <property type="entry name" value="CBS_dom"/>
</dbReference>
<evidence type="ECO:0000256" key="2">
    <source>
        <dbReference type="ARBA" id="ARBA00012438"/>
    </source>
</evidence>
<evidence type="ECO:0000256" key="6">
    <source>
        <dbReference type="ARBA" id="ARBA00023012"/>
    </source>
</evidence>
<protein>
    <recommendedName>
        <fullName evidence="2">histidine kinase</fullName>
        <ecNumber evidence="2">2.7.13.3</ecNumber>
    </recommendedName>
</protein>
<evidence type="ECO:0000313" key="13">
    <source>
        <dbReference type="Proteomes" id="UP000441797"/>
    </source>
</evidence>
<evidence type="ECO:0000259" key="10">
    <source>
        <dbReference type="PROSITE" id="PS50110"/>
    </source>
</evidence>
<dbReference type="GO" id="GO:0009927">
    <property type="term" value="F:histidine phosphotransfer kinase activity"/>
    <property type="evidence" value="ECO:0007669"/>
    <property type="project" value="TreeGrafter"/>
</dbReference>
<keyword evidence="3" id="KW-0597">Phosphoprotein</keyword>
<evidence type="ECO:0000259" key="9">
    <source>
        <dbReference type="PROSITE" id="PS50109"/>
    </source>
</evidence>
<feature type="domain" description="Response regulatory" evidence="10">
    <location>
        <begin position="656"/>
        <end position="769"/>
    </location>
</feature>
<dbReference type="AlphaFoldDB" id="A0A6N8G288"/>
<evidence type="ECO:0000313" key="12">
    <source>
        <dbReference type="EMBL" id="MUL39219.1"/>
    </source>
</evidence>
<dbReference type="PROSITE" id="PS50110">
    <property type="entry name" value="RESPONSE_REGULATORY"/>
    <property type="match status" value="1"/>
</dbReference>
<dbReference type="Pfam" id="PF00072">
    <property type="entry name" value="Response_reg"/>
    <property type="match status" value="1"/>
</dbReference>
<dbReference type="SUPFAM" id="SSF55874">
    <property type="entry name" value="ATPase domain of HSP90 chaperone/DNA topoisomerase II/histidine kinase"/>
    <property type="match status" value="1"/>
</dbReference>
<dbReference type="GO" id="GO:0000155">
    <property type="term" value="F:phosphorelay sensor kinase activity"/>
    <property type="evidence" value="ECO:0007669"/>
    <property type="project" value="InterPro"/>
</dbReference>
<dbReference type="Gene3D" id="3.40.50.2300">
    <property type="match status" value="1"/>
</dbReference>
<keyword evidence="13" id="KW-1185">Reference proteome</keyword>
<dbReference type="SMART" id="SM00388">
    <property type="entry name" value="HisKA"/>
    <property type="match status" value="1"/>
</dbReference>
<accession>A0A6N8G288</accession>
<dbReference type="EC" id="2.7.13.3" evidence="2"/>
<keyword evidence="8" id="KW-0129">CBS domain</keyword>
<evidence type="ECO:0000259" key="11">
    <source>
        <dbReference type="PROSITE" id="PS51371"/>
    </source>
</evidence>
<dbReference type="InterPro" id="IPR046342">
    <property type="entry name" value="CBS_dom_sf"/>
</dbReference>
<feature type="domain" description="Histidine kinase" evidence="9">
    <location>
        <begin position="384"/>
        <end position="616"/>
    </location>
</feature>
<organism evidence="12 13">
    <name type="scientific">Gloeocapsopsis dulcis AAB1 = 1H9</name>
    <dbReference type="NCBI Taxonomy" id="1433147"/>
    <lineage>
        <taxon>Bacteria</taxon>
        <taxon>Bacillati</taxon>
        <taxon>Cyanobacteriota</taxon>
        <taxon>Cyanophyceae</taxon>
        <taxon>Oscillatoriophycideae</taxon>
        <taxon>Chroococcales</taxon>
        <taxon>Chroococcaceae</taxon>
        <taxon>Gloeocapsopsis</taxon>
        <taxon>Gloeocapsopsis dulcis</taxon>
    </lineage>
</organism>
<comment type="catalytic activity">
    <reaction evidence="1">
        <text>ATP + protein L-histidine = ADP + protein N-phospho-L-histidine.</text>
        <dbReference type="EC" id="2.7.13.3"/>
    </reaction>
</comment>
<comment type="caution">
    <text evidence="7">Lacks conserved residue(s) required for the propagation of feature annotation.</text>
</comment>
<dbReference type="InterPro" id="IPR001789">
    <property type="entry name" value="Sig_transdc_resp-reg_receiver"/>
</dbReference>
<keyword evidence="5" id="KW-0418">Kinase</keyword>
<dbReference type="SUPFAM" id="SSF54631">
    <property type="entry name" value="CBS-domain pair"/>
    <property type="match status" value="1"/>
</dbReference>
<dbReference type="InterPro" id="IPR003661">
    <property type="entry name" value="HisK_dim/P_dom"/>
</dbReference>
<feature type="domain" description="CBS" evidence="11">
    <location>
        <begin position="9"/>
        <end position="67"/>
    </location>
</feature>
<evidence type="ECO:0000256" key="5">
    <source>
        <dbReference type="ARBA" id="ARBA00022777"/>
    </source>
</evidence>
<dbReference type="SMART" id="SM00448">
    <property type="entry name" value="REC"/>
    <property type="match status" value="1"/>
</dbReference>
<comment type="caution">
    <text evidence="12">The sequence shown here is derived from an EMBL/GenBank/DDBJ whole genome shotgun (WGS) entry which is preliminary data.</text>
</comment>
<dbReference type="InterPro" id="IPR004358">
    <property type="entry name" value="Sig_transdc_His_kin-like_C"/>
</dbReference>
<keyword evidence="6" id="KW-0902">Two-component regulatory system</keyword>
<dbReference type="Gene3D" id="3.10.580.10">
    <property type="entry name" value="CBS-domain"/>
    <property type="match status" value="1"/>
</dbReference>
<gene>
    <name evidence="12" type="ORF">BWI75_23700</name>
</gene>
<evidence type="ECO:0000256" key="4">
    <source>
        <dbReference type="ARBA" id="ARBA00022679"/>
    </source>
</evidence>
<dbReference type="Gene3D" id="1.10.287.130">
    <property type="match status" value="1"/>
</dbReference>